<dbReference type="EMBL" id="LUKJ01000003">
    <property type="protein sequence ID" value="KZN20383.1"/>
    <property type="molecule type" value="Genomic_DNA"/>
</dbReference>
<gene>
    <name evidence="1" type="ORF">A1D17_28375</name>
</gene>
<reference evidence="1 2" key="2">
    <citation type="journal article" date="2018" name="Nature">
        <title>Mutant phenotypes for thousands of bacterial genes of unknown function.</title>
        <authorList>
            <person name="Price M.N."/>
            <person name="Wetmore K.M."/>
            <person name="Waters R.J."/>
            <person name="Callaghan M."/>
            <person name="Ray J."/>
            <person name="Liu H."/>
            <person name="Kuehl J.V."/>
            <person name="Melnyk R.A."/>
            <person name="Lamson J.S."/>
            <person name="Suh Y."/>
            <person name="Carlson H.K."/>
            <person name="Esquivel Z."/>
            <person name="Sadeeshkumar H."/>
            <person name="Chakraborty R."/>
            <person name="Zane G.M."/>
            <person name="Rubin B.E."/>
            <person name="Wall J.D."/>
            <person name="Visel A."/>
            <person name="Bristow J."/>
            <person name="Blow M.J."/>
            <person name="Arkin A.P."/>
            <person name="Deutschbauer A.M."/>
        </authorList>
    </citation>
    <scope>NUCLEOTIDE SEQUENCE [LARGE SCALE GENOMIC DNA]</scope>
    <source>
        <strain evidence="1 2">FW300-N1B4</strain>
    </source>
</reference>
<reference evidence="2" key="1">
    <citation type="submission" date="2016-03" db="EMBL/GenBank/DDBJ databases">
        <authorList>
            <person name="Ray J."/>
            <person name="Price M."/>
            <person name="Deutschbauer A."/>
        </authorList>
    </citation>
    <scope>NUCLEOTIDE SEQUENCE [LARGE SCALE GENOMIC DNA]</scope>
    <source>
        <strain evidence="2">FW300-N1B4</strain>
    </source>
</reference>
<protein>
    <submittedName>
        <fullName evidence="1">Uncharacterized protein</fullName>
    </submittedName>
</protein>
<dbReference type="AlphaFoldDB" id="A0A166QJT1"/>
<organism evidence="1 2">
    <name type="scientific">Pseudomonas fluorescens</name>
    <dbReference type="NCBI Taxonomy" id="294"/>
    <lineage>
        <taxon>Bacteria</taxon>
        <taxon>Pseudomonadati</taxon>
        <taxon>Pseudomonadota</taxon>
        <taxon>Gammaproteobacteria</taxon>
        <taxon>Pseudomonadales</taxon>
        <taxon>Pseudomonadaceae</taxon>
        <taxon>Pseudomonas</taxon>
    </lineage>
</organism>
<sequence length="845" mass="91194">MATDGIAFLYYKIWKGSGGTDDPSPERQLTIDHTPLLTSAEPWFRHANRWGYLNNNTNPPLTSGATVVIPDFINIAEPGDVAKIHWRGYSSLNGSGPEVPGTYGVWEKILSAADIANGFDLVVPFRSHISLLFDDDSAVVDCELFRGRKPIAESKKGLVKIDRVTPGEIGPSGLNTQGETTMAVELVDKKQRPASTRTSGVGPFADISVDTLTDGYIAKSVLDSGTLTINLTRTPDELDEDEVDVKYRVKGGTFTDYDKTIKLGPVADRPVGTIPLPLPASLFPELPTPEAPTVYELMIQLFKGGGGNNEDSNTLEFVIDRTAPVNEKNPPKLVKPTPAPSFINQPVDTQRTVNETWMTANPIANFTVGVTYNLRRADDPLSAWLLAGAQKVRVWNAVVPASGAFSFPSSVLRQFPNGRINISYQWADHVGNIGEESAPTPVLILALAQPPLAKKAPLVPKTDPDYSTALYLDDFVSGITAIVENAYIEHAETGDKVYIEVEDPEDAANLVEIGPQPWANADLTFDLPYEDLAKIFGDADEPKDAWIRYRIERTGTTAATSPSRIISLAFDIVGTPLPVPPDLENRDMQLPVVTGASNTPNSLLPGDRDKPGKFKVTLALTDPDITPEHTVKCYLNNATTPFADFTPFGPVTEFEVPIPASVIAALPTPSVEARWTIQKSGVDKNVNKSFPQAVLVGGIPINLPLPTIRIRNQAIRDFIECYAMTSPTSGYVLGLQIPKGPLLPQGKAITAHFEAHRNAAGTDLIPGTAASAPYTIKDPATPDVAPVGGPANFKAAQPIRGAVAYGKYWYTTDINGQQSSVPVVKRLDTINTSFEYCDRAAAPGA</sequence>
<dbReference type="OrthoDB" id="7024978at2"/>
<evidence type="ECO:0000313" key="2">
    <source>
        <dbReference type="Proteomes" id="UP000076489"/>
    </source>
</evidence>
<dbReference type="Proteomes" id="UP000076489">
    <property type="component" value="Unassembled WGS sequence"/>
</dbReference>
<evidence type="ECO:0000313" key="1">
    <source>
        <dbReference type="EMBL" id="KZN20383.1"/>
    </source>
</evidence>
<accession>A0A166QJT1</accession>
<name>A0A166QJT1_PSEFL</name>
<proteinExistence type="predicted"/>
<comment type="caution">
    <text evidence="1">The sequence shown here is derived from an EMBL/GenBank/DDBJ whole genome shotgun (WGS) entry which is preliminary data.</text>
</comment>